<dbReference type="InterPro" id="IPR011990">
    <property type="entry name" value="TPR-like_helical_dom_sf"/>
</dbReference>
<proteinExistence type="predicted"/>
<dbReference type="Pfam" id="PF12770">
    <property type="entry name" value="CHAT"/>
    <property type="match status" value="1"/>
</dbReference>
<dbReference type="Proteomes" id="UP001359886">
    <property type="component" value="Unassembled WGS sequence"/>
</dbReference>
<name>A0AAW9R8V0_9GAMM</name>
<dbReference type="InterPro" id="IPR024983">
    <property type="entry name" value="CHAT_dom"/>
</dbReference>
<accession>A0AAW9R8V0</accession>
<dbReference type="Gene3D" id="1.25.40.10">
    <property type="entry name" value="Tetratricopeptide repeat domain"/>
    <property type="match status" value="2"/>
</dbReference>
<feature type="repeat" description="TPR" evidence="1">
    <location>
        <begin position="373"/>
        <end position="406"/>
    </location>
</feature>
<dbReference type="PANTHER" id="PTHR10098">
    <property type="entry name" value="RAPSYN-RELATED"/>
    <property type="match status" value="1"/>
</dbReference>
<evidence type="ECO:0000313" key="4">
    <source>
        <dbReference type="Proteomes" id="UP001359886"/>
    </source>
</evidence>
<keyword evidence="4" id="KW-1185">Reference proteome</keyword>
<reference evidence="3 4" key="1">
    <citation type="submission" date="2024-02" db="EMBL/GenBank/DDBJ databases">
        <title>A novel Wenzhouxiangellaceae bacterium, isolated from coastal sediments.</title>
        <authorList>
            <person name="Du Z.-J."/>
            <person name="Ye Y.-Q."/>
            <person name="Zhang X.-Y."/>
        </authorList>
    </citation>
    <scope>NUCLEOTIDE SEQUENCE [LARGE SCALE GENOMIC DNA]</scope>
    <source>
        <strain evidence="3 4">CH-27</strain>
    </source>
</reference>
<sequence>MCSGNQSLSALPAALVRLLLPVLLLTSLAACRQTPPPVPRLLDTTVIDAPAPGQPATVALEPGPEPVLLLIEAPGVNLQSRIVHGSDDAPAVLSDIAVDFLRTAPVWHLLEPATGETAAPGNSLRLEIRTIHALADRQVHITRYALDASTRSGAAQLEAWREFTRGLQYTEGEAAEAWEPRLAALQAASRAFSRLGLRHEALWSRYFHAYFAYYPLYRYSEALADVEDIIEEAASLDDPRLLLLAHQLSGQIRIEREADADPARALADYERAQQAFTRARRIAEETENAFELIWATNNSGITWHYQDRPEEALEQYARALERSMQGGDSYLVYLIGTNMAVAHEKLGRITQSIDTLLRMFDSLDEHTQPHEVEHLLNLLGMYYIKLYRFPEALEVLDRAIALSQEQGRVESLGRNRLLLAEAYREMGQSDKSRLNLELAIPDLEASRNGRGLRRAYDLRADLERRDGEFTAMRDDRSRQEQYLATDADHAEWLSGAARDAEAAGDPARAAALFDESANRYASTPFREHEVLNRLHACRLVDPPAPSCALEALEDDYAVLAAAQASVPALEGRYVWARLQTGSGQQEAALATLQKLITDMQYLRQRLPGVLGAWYWDARREIFDTYMHLALNDRDGPGATGARALSALLWLRGTGAGLAAPAADPADRGDADFTETARVLLAQRAQAQSAEETERAQRQLDQHLLLSRPGDLSGPPMSAAEVVERTRALPEGWSLLTFYAAPDAIYAWTGDRNGLRLHRLPWTDGTPRQLARLKETLRAIAYPPLEQELAEWGTRLIEPLRAHLAERVLFVGSGVFSDFPIEALKVDGEHLLQQHAFMNLAEGFELRTAVERLQRPLQPQNILLAGNPTDLDRGQAELAGTAAELAAIRSRFPNAHTELLAGPDLTRERLTGPGLNNADLVHIASHAVIDRAYPEFSSIRLSGRGDLGAETLTPADLGQQRLQSRLVVLSACSTVGVNRFEFDTHLGFVSAFLEHGSEGVVASLWPVPDQHTARLMSRFYTLAREADLATALRAAKLESISNGDGAPRLWAAFQLFLR</sequence>
<feature type="domain" description="CHAT" evidence="2">
    <location>
        <begin position="793"/>
        <end position="1054"/>
    </location>
</feature>
<dbReference type="PANTHER" id="PTHR10098:SF112">
    <property type="entry name" value="SLR0380 PROTEIN"/>
    <property type="match status" value="1"/>
</dbReference>
<dbReference type="InterPro" id="IPR019734">
    <property type="entry name" value="TPR_rpt"/>
</dbReference>
<evidence type="ECO:0000313" key="3">
    <source>
        <dbReference type="EMBL" id="MEJ8566002.1"/>
    </source>
</evidence>
<dbReference type="SUPFAM" id="SSF48452">
    <property type="entry name" value="TPR-like"/>
    <property type="match status" value="1"/>
</dbReference>
<gene>
    <name evidence="3" type="ORF">V3330_00080</name>
</gene>
<keyword evidence="1" id="KW-0802">TPR repeat</keyword>
<dbReference type="RefSeq" id="WP_354693326.1">
    <property type="nucleotide sequence ID" value="NZ_JAZHOG010000001.1"/>
</dbReference>
<comment type="caution">
    <text evidence="3">The sequence shown here is derived from an EMBL/GenBank/DDBJ whole genome shotgun (WGS) entry which is preliminary data.</text>
</comment>
<protein>
    <submittedName>
        <fullName evidence="3">CHAT domain-containing tetratricopeptide repeat protein</fullName>
    </submittedName>
</protein>
<organism evidence="3 4">
    <name type="scientific">Elongatibacter sediminis</name>
    <dbReference type="NCBI Taxonomy" id="3119006"/>
    <lineage>
        <taxon>Bacteria</taxon>
        <taxon>Pseudomonadati</taxon>
        <taxon>Pseudomonadota</taxon>
        <taxon>Gammaproteobacteria</taxon>
        <taxon>Chromatiales</taxon>
        <taxon>Wenzhouxiangellaceae</taxon>
        <taxon>Elongatibacter</taxon>
    </lineage>
</organism>
<dbReference type="AlphaFoldDB" id="A0AAW9R8V0"/>
<evidence type="ECO:0000256" key="1">
    <source>
        <dbReference type="PROSITE-ProRule" id="PRU00339"/>
    </source>
</evidence>
<dbReference type="EMBL" id="JAZHOG010000001">
    <property type="protein sequence ID" value="MEJ8566002.1"/>
    <property type="molecule type" value="Genomic_DNA"/>
</dbReference>
<evidence type="ECO:0000259" key="2">
    <source>
        <dbReference type="Pfam" id="PF12770"/>
    </source>
</evidence>
<dbReference type="PROSITE" id="PS50005">
    <property type="entry name" value="TPR"/>
    <property type="match status" value="1"/>
</dbReference>